<evidence type="ECO:0000256" key="10">
    <source>
        <dbReference type="SAM" id="SignalP"/>
    </source>
</evidence>
<name>A0A7W7U0L0_9ACTN</name>
<comment type="caution">
    <text evidence="14">The sequence shown here is derived from an EMBL/GenBank/DDBJ whole genome shotgun (WGS) entry which is preliminary data.</text>
</comment>
<feature type="chain" id="PRO_5030913169" description="Multicopper oxidase CueO" evidence="10">
    <location>
        <begin position="33"/>
        <end position="489"/>
    </location>
</feature>
<dbReference type="PROSITE" id="PS00080">
    <property type="entry name" value="MULTICOPPER_OXIDASE2"/>
    <property type="match status" value="1"/>
</dbReference>
<dbReference type="Pfam" id="PF00394">
    <property type="entry name" value="Cu-oxidase"/>
    <property type="match status" value="1"/>
</dbReference>
<dbReference type="EC" id="1.16.3.4" evidence="5"/>
<dbReference type="Proteomes" id="UP000582643">
    <property type="component" value="Unassembled WGS sequence"/>
</dbReference>
<feature type="domain" description="Plastocyanin-like" evidence="11">
    <location>
        <begin position="236"/>
        <end position="313"/>
    </location>
</feature>
<dbReference type="PANTHER" id="PTHR48267:SF1">
    <property type="entry name" value="BILIRUBIN OXIDASE"/>
    <property type="match status" value="1"/>
</dbReference>
<keyword evidence="10" id="KW-0732">Signal</keyword>
<dbReference type="EMBL" id="JACHJY010000003">
    <property type="protein sequence ID" value="MBB4981420.1"/>
    <property type="molecule type" value="Genomic_DNA"/>
</dbReference>
<evidence type="ECO:0000259" key="12">
    <source>
        <dbReference type="Pfam" id="PF07731"/>
    </source>
</evidence>
<dbReference type="InterPro" id="IPR011706">
    <property type="entry name" value="Cu-oxidase_C"/>
</dbReference>
<dbReference type="Gene3D" id="2.60.40.420">
    <property type="entry name" value="Cupredoxins - blue copper proteins"/>
    <property type="match status" value="3"/>
</dbReference>
<evidence type="ECO:0000256" key="3">
    <source>
        <dbReference type="ARBA" id="ARBA00022723"/>
    </source>
</evidence>
<organism evidence="14 15">
    <name type="scientific">Streptomyces nymphaeiformis</name>
    <dbReference type="NCBI Taxonomy" id="2663842"/>
    <lineage>
        <taxon>Bacteria</taxon>
        <taxon>Bacillati</taxon>
        <taxon>Actinomycetota</taxon>
        <taxon>Actinomycetes</taxon>
        <taxon>Kitasatosporales</taxon>
        <taxon>Streptomycetaceae</taxon>
        <taxon>Streptomyces</taxon>
    </lineage>
</organism>
<evidence type="ECO:0000256" key="4">
    <source>
        <dbReference type="ARBA" id="ARBA00023002"/>
    </source>
</evidence>
<evidence type="ECO:0000256" key="1">
    <source>
        <dbReference type="ARBA" id="ARBA00010609"/>
    </source>
</evidence>
<evidence type="ECO:0000259" key="13">
    <source>
        <dbReference type="Pfam" id="PF07732"/>
    </source>
</evidence>
<dbReference type="InterPro" id="IPR001117">
    <property type="entry name" value="Cu-oxidase_2nd"/>
</dbReference>
<dbReference type="InterPro" id="IPR011707">
    <property type="entry name" value="Cu-oxidase-like_N"/>
</dbReference>
<feature type="domain" description="Plastocyanin-like" evidence="12">
    <location>
        <begin position="379"/>
        <end position="489"/>
    </location>
</feature>
<keyword evidence="3" id="KW-0479">Metal-binding</keyword>
<dbReference type="AlphaFoldDB" id="A0A7W7U0L0"/>
<evidence type="ECO:0000256" key="8">
    <source>
        <dbReference type="ARBA" id="ARBA00043090"/>
    </source>
</evidence>
<dbReference type="PANTHER" id="PTHR48267">
    <property type="entry name" value="CUPREDOXIN SUPERFAMILY PROTEIN"/>
    <property type="match status" value="1"/>
</dbReference>
<dbReference type="Pfam" id="PF07732">
    <property type="entry name" value="Cu-oxidase_3"/>
    <property type="match status" value="1"/>
</dbReference>
<dbReference type="CDD" id="cd13890">
    <property type="entry name" value="CuRO_3_CueO_FtsP"/>
    <property type="match status" value="1"/>
</dbReference>
<dbReference type="PROSITE" id="PS51318">
    <property type="entry name" value="TAT"/>
    <property type="match status" value="1"/>
</dbReference>
<evidence type="ECO:0000313" key="14">
    <source>
        <dbReference type="EMBL" id="MBB4981420.1"/>
    </source>
</evidence>
<keyword evidence="15" id="KW-1185">Reference proteome</keyword>
<evidence type="ECO:0000256" key="2">
    <source>
        <dbReference type="ARBA" id="ARBA00011245"/>
    </source>
</evidence>
<feature type="domain" description="Plastocyanin-like" evidence="13">
    <location>
        <begin position="78"/>
        <end position="191"/>
    </location>
</feature>
<dbReference type="InterPro" id="IPR045087">
    <property type="entry name" value="Cu-oxidase_fam"/>
</dbReference>
<accession>A0A7W7U0L0</accession>
<comment type="catalytic activity">
    <reaction evidence="9">
        <text>4 Cu(+) + O2 + 4 H(+) = 4 Cu(2+) + 2 H2O</text>
        <dbReference type="Rhea" id="RHEA:30083"/>
        <dbReference type="ChEBI" id="CHEBI:15377"/>
        <dbReference type="ChEBI" id="CHEBI:15378"/>
        <dbReference type="ChEBI" id="CHEBI:15379"/>
        <dbReference type="ChEBI" id="CHEBI:29036"/>
        <dbReference type="ChEBI" id="CHEBI:49552"/>
        <dbReference type="EC" id="1.16.3.4"/>
    </reaction>
    <physiologicalReaction direction="left-to-right" evidence="9">
        <dbReference type="Rhea" id="RHEA:30084"/>
    </physiologicalReaction>
</comment>
<evidence type="ECO:0000259" key="11">
    <source>
        <dbReference type="Pfam" id="PF00394"/>
    </source>
</evidence>
<evidence type="ECO:0000313" key="15">
    <source>
        <dbReference type="Proteomes" id="UP000582643"/>
    </source>
</evidence>
<dbReference type="GO" id="GO:0005507">
    <property type="term" value="F:copper ion binding"/>
    <property type="evidence" value="ECO:0007669"/>
    <property type="project" value="InterPro"/>
</dbReference>
<keyword evidence="4" id="KW-0560">Oxidoreductase</keyword>
<dbReference type="RefSeq" id="WP_184930745.1">
    <property type="nucleotide sequence ID" value="NZ_JACHJY010000003.1"/>
</dbReference>
<dbReference type="Pfam" id="PF07731">
    <property type="entry name" value="Cu-oxidase_2"/>
    <property type="match status" value="1"/>
</dbReference>
<proteinExistence type="inferred from homology"/>
<comment type="similarity">
    <text evidence="1">Belongs to the multicopper oxidase family.</text>
</comment>
<comment type="subunit">
    <text evidence="2">Monomer.</text>
</comment>
<reference evidence="14 15" key="1">
    <citation type="submission" date="2020-08" db="EMBL/GenBank/DDBJ databases">
        <title>Genomic Encyclopedia of Type Strains, Phase III (KMG-III): the genomes of soil and plant-associated and newly described type strains.</title>
        <authorList>
            <person name="Whitman W."/>
        </authorList>
    </citation>
    <scope>NUCLEOTIDE SEQUENCE [LARGE SCALE GENOMIC DNA]</scope>
    <source>
        <strain evidence="14 15">SFB5A</strain>
    </source>
</reference>
<evidence type="ECO:0000256" key="7">
    <source>
        <dbReference type="ARBA" id="ARBA00042896"/>
    </source>
</evidence>
<evidence type="ECO:0000256" key="6">
    <source>
        <dbReference type="ARBA" id="ARBA00041027"/>
    </source>
</evidence>
<sequence>MITRRSMLGGALAAAGLPLLAPGILAGGEAHAAEALPPAGPRRAKDPVPPAFTTAMPVPTVLRPLSSTGAVDCYELTIRRSTAEILPGIATDVLTYGGHFPGPVIHARSGRRVLVRQHNDLGMPVTVHLHGGNVPSASDGNPMDVFAPGTARTYVYANRQPHASLWFHDHAHHMEAEHVYRGLSGTYLLTDDLEQSLPLPKGRYDVPITLRDARFDERGQLAYTMSDRNRTTVLANGRPTPYFEVAARKYRFRLLNGSNLRLFALSLSDGSPLTQIASDGGLLERPVAVPVLTLSPGERADVVVDFSRHTVGTRLVLTNTGPGRPEQVGKVLAFDVVRTADDPSSVPEVLRTLRPAAALPKAAVTRDIELSMDEDGRPDPRGFINGRMYDPDRVDTTVAFGSSEVWNVTNSNKRAPHNFHLHLVQFRVLERGGRPAGPTETGLKDTVRVMPGETVKLHVTFDGYRGDYVYHCHMLDHSAMGMMATFRVR</sequence>
<dbReference type="InterPro" id="IPR002355">
    <property type="entry name" value="Cu_oxidase_Cu_BS"/>
</dbReference>
<dbReference type="InterPro" id="IPR006311">
    <property type="entry name" value="TAT_signal"/>
</dbReference>
<evidence type="ECO:0000256" key="9">
    <source>
        <dbReference type="ARBA" id="ARBA00048092"/>
    </source>
</evidence>
<dbReference type="InterPro" id="IPR008972">
    <property type="entry name" value="Cupredoxin"/>
</dbReference>
<feature type="signal peptide" evidence="10">
    <location>
        <begin position="1"/>
        <end position="32"/>
    </location>
</feature>
<evidence type="ECO:0000256" key="5">
    <source>
        <dbReference type="ARBA" id="ARBA00038978"/>
    </source>
</evidence>
<protein>
    <recommendedName>
        <fullName evidence="6">Multicopper oxidase CueO</fullName>
        <ecNumber evidence="5">1.16.3.4</ecNumber>
    </recommendedName>
    <alternativeName>
        <fullName evidence="7">Copper efflux oxidase</fullName>
    </alternativeName>
    <alternativeName>
        <fullName evidence="8">Cuprous oxidase</fullName>
    </alternativeName>
</protein>
<dbReference type="SUPFAM" id="SSF49503">
    <property type="entry name" value="Cupredoxins"/>
    <property type="match status" value="3"/>
</dbReference>
<gene>
    <name evidence="14" type="ORF">GGE06_002330</name>
</gene>
<dbReference type="GO" id="GO:0016491">
    <property type="term" value="F:oxidoreductase activity"/>
    <property type="evidence" value="ECO:0007669"/>
    <property type="project" value="UniProtKB-KW"/>
</dbReference>